<dbReference type="EC" id="1.14.13.-" evidence="2"/>
<keyword evidence="3" id="KW-1185">Reference proteome</keyword>
<dbReference type="RefSeq" id="WP_223093242.1">
    <property type="nucleotide sequence ID" value="NZ_CP061913.1"/>
</dbReference>
<dbReference type="Proteomes" id="UP001589608">
    <property type="component" value="Unassembled WGS sequence"/>
</dbReference>
<accession>A0ABV5M9Z0</accession>
<dbReference type="InterPro" id="IPR036188">
    <property type="entry name" value="FAD/NAD-bd_sf"/>
</dbReference>
<organism evidence="2 3">
    <name type="scientific">Dactylosporangium vinaceum</name>
    <dbReference type="NCBI Taxonomy" id="53362"/>
    <lineage>
        <taxon>Bacteria</taxon>
        <taxon>Bacillati</taxon>
        <taxon>Actinomycetota</taxon>
        <taxon>Actinomycetes</taxon>
        <taxon>Micromonosporales</taxon>
        <taxon>Micromonosporaceae</taxon>
        <taxon>Dactylosporangium</taxon>
    </lineage>
</organism>
<evidence type="ECO:0000313" key="3">
    <source>
        <dbReference type="Proteomes" id="UP001589608"/>
    </source>
</evidence>
<sequence>MVPARARIVVIGAGFSGLAVAVRLRQAGIRDFVVLEQAPGVGGAWHHNTYPGCRCDIPSHLYSLSFAPNPQWTHTYSGQAEIRAYLEGLVERFGLAAHLHTGVAVDGAAWIEAERCWRVRAGGGTVDAQVLIAATGPLHEPVVPAVPGLERFAGHTMHSARWDHGYDLTGKRVVSIGTGASAIQYVPAIQPRVERLYVVQRTAPWVMPHRNRAISDRERWLYRHLPFAQRLVRGAVYAGREALVVGFVKRPGLLGRLEAVSRAHMRRHIADAGLRERLTPDYALGCKRLLPSNEWYPALARPNVEVLTGALREVRRHSVVDAGGVEHPADAIIFGTGFRATDARFSEAVVGRGGLSLAAVWQGSPTAYLGASVPGFPNFFKLLGPNTGLGHGSMVYMIESQVEHVLRAIRRLGADERAVLEVEPGAYDRYNAEIDARMRGTVWDTGGCTSFYIDANGRNAGLWPDWTWRFRRRARATGAYTVRAGPHPLSGVGARPGPSDRPGRR</sequence>
<name>A0ABV5M9Z0_9ACTN</name>
<proteinExistence type="predicted"/>
<gene>
    <name evidence="2" type="ORF">ACFFTR_21555</name>
</gene>
<keyword evidence="2" id="KW-0560">Oxidoreductase</keyword>
<evidence type="ECO:0000313" key="2">
    <source>
        <dbReference type="EMBL" id="MFB9445674.1"/>
    </source>
</evidence>
<comment type="caution">
    <text evidence="2">The sequence shown here is derived from an EMBL/GenBank/DDBJ whole genome shotgun (WGS) entry which is preliminary data.</text>
</comment>
<dbReference type="InterPro" id="IPR051209">
    <property type="entry name" value="FAD-bind_Monooxygenase_sf"/>
</dbReference>
<dbReference type="Pfam" id="PF13738">
    <property type="entry name" value="Pyr_redox_3"/>
    <property type="match status" value="1"/>
</dbReference>
<dbReference type="Gene3D" id="3.50.50.60">
    <property type="entry name" value="FAD/NAD(P)-binding domain"/>
    <property type="match status" value="2"/>
</dbReference>
<dbReference type="PANTHER" id="PTHR42877:SF4">
    <property type="entry name" value="FAD_NAD(P)-BINDING DOMAIN-CONTAINING PROTEIN-RELATED"/>
    <property type="match status" value="1"/>
</dbReference>
<dbReference type="SUPFAM" id="SSF51905">
    <property type="entry name" value="FAD/NAD(P)-binding domain"/>
    <property type="match status" value="1"/>
</dbReference>
<keyword evidence="2" id="KW-0503">Monooxygenase</keyword>
<evidence type="ECO:0000256" key="1">
    <source>
        <dbReference type="SAM" id="MobiDB-lite"/>
    </source>
</evidence>
<reference evidence="2 3" key="1">
    <citation type="submission" date="2024-09" db="EMBL/GenBank/DDBJ databases">
        <authorList>
            <person name="Sun Q."/>
            <person name="Mori K."/>
        </authorList>
    </citation>
    <scope>NUCLEOTIDE SEQUENCE [LARGE SCALE GENOMIC DNA]</scope>
    <source>
        <strain evidence="2 3">JCM 3307</strain>
    </source>
</reference>
<protein>
    <submittedName>
        <fullName evidence="2">Flavin-containing monooxygenase</fullName>
        <ecNumber evidence="2">1.14.13.-</ecNumber>
    </submittedName>
</protein>
<dbReference type="GO" id="GO:0004497">
    <property type="term" value="F:monooxygenase activity"/>
    <property type="evidence" value="ECO:0007669"/>
    <property type="project" value="UniProtKB-KW"/>
</dbReference>
<dbReference type="PANTHER" id="PTHR42877">
    <property type="entry name" value="L-ORNITHINE N(5)-MONOOXYGENASE-RELATED"/>
    <property type="match status" value="1"/>
</dbReference>
<feature type="region of interest" description="Disordered" evidence="1">
    <location>
        <begin position="485"/>
        <end position="505"/>
    </location>
</feature>
<dbReference type="EMBL" id="JBHMCA010000043">
    <property type="protein sequence ID" value="MFB9445674.1"/>
    <property type="molecule type" value="Genomic_DNA"/>
</dbReference>